<comment type="caution">
    <text evidence="1">The sequence shown here is derived from an EMBL/GenBank/DDBJ whole genome shotgun (WGS) entry which is preliminary data.</text>
</comment>
<dbReference type="EMBL" id="JAJFAZ020000007">
    <property type="protein sequence ID" value="KAI5316672.1"/>
    <property type="molecule type" value="Genomic_DNA"/>
</dbReference>
<keyword evidence="2" id="KW-1185">Reference proteome</keyword>
<proteinExistence type="predicted"/>
<gene>
    <name evidence="1" type="ORF">L3X38_036379</name>
</gene>
<protein>
    <submittedName>
        <fullName evidence="1">Uncharacterized protein</fullName>
    </submittedName>
</protein>
<evidence type="ECO:0000313" key="1">
    <source>
        <dbReference type="EMBL" id="KAI5316672.1"/>
    </source>
</evidence>
<dbReference type="AlphaFoldDB" id="A0AAD4YNI3"/>
<sequence length="98" mass="10633">MVLSILAEAASSTLVKIVMVAMRFVCDVEADTAKHHCRHDLVATFGPHIQGFGSSSVFGVIIMKVIDLCELGFSLCDTKGVFGMPHYDSLDWTVLNST</sequence>
<reference evidence="1 2" key="1">
    <citation type="journal article" date="2022" name="G3 (Bethesda)">
        <title>Whole-genome sequence and methylome profiling of the almond [Prunus dulcis (Mill.) D.A. Webb] cultivar 'Nonpareil'.</title>
        <authorList>
            <person name="D'Amico-Willman K.M."/>
            <person name="Ouma W.Z."/>
            <person name="Meulia T."/>
            <person name="Sideli G.M."/>
            <person name="Gradziel T.M."/>
            <person name="Fresnedo-Ramirez J."/>
        </authorList>
    </citation>
    <scope>NUCLEOTIDE SEQUENCE [LARGE SCALE GENOMIC DNA]</scope>
    <source>
        <strain evidence="1">Clone GOH B32 T37-40</strain>
    </source>
</reference>
<name>A0AAD4YNI3_PRUDU</name>
<evidence type="ECO:0000313" key="2">
    <source>
        <dbReference type="Proteomes" id="UP001054821"/>
    </source>
</evidence>
<dbReference type="Proteomes" id="UP001054821">
    <property type="component" value="Chromosome 7"/>
</dbReference>
<organism evidence="1 2">
    <name type="scientific">Prunus dulcis</name>
    <name type="common">Almond</name>
    <name type="synonym">Amygdalus dulcis</name>
    <dbReference type="NCBI Taxonomy" id="3755"/>
    <lineage>
        <taxon>Eukaryota</taxon>
        <taxon>Viridiplantae</taxon>
        <taxon>Streptophyta</taxon>
        <taxon>Embryophyta</taxon>
        <taxon>Tracheophyta</taxon>
        <taxon>Spermatophyta</taxon>
        <taxon>Magnoliopsida</taxon>
        <taxon>eudicotyledons</taxon>
        <taxon>Gunneridae</taxon>
        <taxon>Pentapetalae</taxon>
        <taxon>rosids</taxon>
        <taxon>fabids</taxon>
        <taxon>Rosales</taxon>
        <taxon>Rosaceae</taxon>
        <taxon>Amygdaloideae</taxon>
        <taxon>Amygdaleae</taxon>
        <taxon>Prunus</taxon>
    </lineage>
</organism>
<accession>A0AAD4YNI3</accession>